<name>A0A0S4JE82_BODSA</name>
<sequence>MRLDKSFLTATSPAFNSVDCNHRVLFLLVIAASVEGKTKDTPFLILCIALSSTPHTRSRRMDTVQELRWSFVVLALWLLSTHAVSAEASPSTAVEIDCGSMHNNSYTISNATLTPAVRFNNCTNRSVTVVVAACGVGAESPLSIEVVGGIAVPMFTLQGCSVGHGNDTYFVFENVSLTIRGVTMLYGIHDVQEQQGNVQNRFPSPQATLATQCHRLCFQCR</sequence>
<evidence type="ECO:0000313" key="1">
    <source>
        <dbReference type="EMBL" id="CUG88347.1"/>
    </source>
</evidence>
<evidence type="ECO:0000313" key="2">
    <source>
        <dbReference type="Proteomes" id="UP000051952"/>
    </source>
</evidence>
<dbReference type="EMBL" id="CYKH01001634">
    <property type="protein sequence ID" value="CUG88347.1"/>
    <property type="molecule type" value="Genomic_DNA"/>
</dbReference>
<proteinExistence type="predicted"/>
<organism evidence="1 2">
    <name type="scientific">Bodo saltans</name>
    <name type="common">Flagellated protozoan</name>
    <dbReference type="NCBI Taxonomy" id="75058"/>
    <lineage>
        <taxon>Eukaryota</taxon>
        <taxon>Discoba</taxon>
        <taxon>Euglenozoa</taxon>
        <taxon>Kinetoplastea</taxon>
        <taxon>Metakinetoplastina</taxon>
        <taxon>Eubodonida</taxon>
        <taxon>Bodonidae</taxon>
        <taxon>Bodo</taxon>
    </lineage>
</organism>
<accession>A0A0S4JE82</accession>
<gene>
    <name evidence="1" type="ORF">BSAL_14960</name>
</gene>
<keyword evidence="2" id="KW-1185">Reference proteome</keyword>
<reference evidence="2" key="1">
    <citation type="submission" date="2015-09" db="EMBL/GenBank/DDBJ databases">
        <authorList>
            <consortium name="Pathogen Informatics"/>
        </authorList>
    </citation>
    <scope>NUCLEOTIDE SEQUENCE [LARGE SCALE GENOMIC DNA]</scope>
    <source>
        <strain evidence="2">Lake Konstanz</strain>
    </source>
</reference>
<protein>
    <submittedName>
        <fullName evidence="1">Uncharacterized protein</fullName>
    </submittedName>
</protein>
<dbReference type="VEuPathDB" id="TriTrypDB:BSAL_14960"/>
<dbReference type="Proteomes" id="UP000051952">
    <property type="component" value="Unassembled WGS sequence"/>
</dbReference>
<dbReference type="AlphaFoldDB" id="A0A0S4JE82"/>